<dbReference type="Proteomes" id="UP001060085">
    <property type="component" value="Linkage Group LG05"/>
</dbReference>
<evidence type="ECO:0000313" key="2">
    <source>
        <dbReference type="Proteomes" id="UP001060085"/>
    </source>
</evidence>
<dbReference type="EMBL" id="CM044705">
    <property type="protein sequence ID" value="KAI5663395.1"/>
    <property type="molecule type" value="Genomic_DNA"/>
</dbReference>
<comment type="caution">
    <text evidence="1">The sequence shown here is derived from an EMBL/GenBank/DDBJ whole genome shotgun (WGS) entry which is preliminary data.</text>
</comment>
<organism evidence="1 2">
    <name type="scientific">Catharanthus roseus</name>
    <name type="common">Madagascar periwinkle</name>
    <name type="synonym">Vinca rosea</name>
    <dbReference type="NCBI Taxonomy" id="4058"/>
    <lineage>
        <taxon>Eukaryota</taxon>
        <taxon>Viridiplantae</taxon>
        <taxon>Streptophyta</taxon>
        <taxon>Embryophyta</taxon>
        <taxon>Tracheophyta</taxon>
        <taxon>Spermatophyta</taxon>
        <taxon>Magnoliopsida</taxon>
        <taxon>eudicotyledons</taxon>
        <taxon>Gunneridae</taxon>
        <taxon>Pentapetalae</taxon>
        <taxon>asterids</taxon>
        <taxon>lamiids</taxon>
        <taxon>Gentianales</taxon>
        <taxon>Apocynaceae</taxon>
        <taxon>Rauvolfioideae</taxon>
        <taxon>Vinceae</taxon>
        <taxon>Catharanthinae</taxon>
        <taxon>Catharanthus</taxon>
    </lineage>
</organism>
<protein>
    <submittedName>
        <fullName evidence="1">Uncharacterized protein</fullName>
    </submittedName>
</protein>
<accession>A0ACC0ASZ3</accession>
<proteinExistence type="predicted"/>
<evidence type="ECO:0000313" key="1">
    <source>
        <dbReference type="EMBL" id="KAI5663395.1"/>
    </source>
</evidence>
<gene>
    <name evidence="1" type="ORF">M9H77_22718</name>
</gene>
<keyword evidence="2" id="KW-1185">Reference proteome</keyword>
<sequence length="347" mass="39253">MIPTSQDFQIRLVLPPFSKITMHSLGFCSLSSSSPVPTRALALRHDNLTTVLRYTSSSSSSTATSLATQDITVTMPIWMKGLRKIYANLSEEFGNIENLAYGQVYMRGHIIYCPHFNDVEVIGLEEEVDFDEVIQVLTGDSGAIWPETNRLNLNLLKMPYRALFRLFCGCWLSSTNVTALLKEMTHLLHTFSTRKRINLFTVMLRNILRKIDQKKASKIALPSPCLISKYILGCRDLSLPTDSWLRELYPLVMPKITTHRIEVVIQFNGVEELKGFKIKQLVLMGSLEELKGFNCAVYSCTVLNAISRLLYGCGPTDVRLAELYYQLLCLVLNHTNPHTTKSATLHE</sequence>
<reference evidence="2" key="1">
    <citation type="journal article" date="2023" name="Nat. Plants">
        <title>Single-cell RNA sequencing provides a high-resolution roadmap for understanding the multicellular compartmentation of specialized metabolism.</title>
        <authorList>
            <person name="Sun S."/>
            <person name="Shen X."/>
            <person name="Li Y."/>
            <person name="Li Y."/>
            <person name="Wang S."/>
            <person name="Li R."/>
            <person name="Zhang H."/>
            <person name="Shen G."/>
            <person name="Guo B."/>
            <person name="Wei J."/>
            <person name="Xu J."/>
            <person name="St-Pierre B."/>
            <person name="Chen S."/>
            <person name="Sun C."/>
        </authorList>
    </citation>
    <scope>NUCLEOTIDE SEQUENCE [LARGE SCALE GENOMIC DNA]</scope>
</reference>
<name>A0ACC0ASZ3_CATRO</name>